<dbReference type="Pfam" id="PF13510">
    <property type="entry name" value="Fer2_4"/>
    <property type="match status" value="1"/>
</dbReference>
<dbReference type="KEGG" id="pdio:PDMSB3_2002.1"/>
<reference evidence="2 3" key="1">
    <citation type="submission" date="2019-08" db="EMBL/GenBank/DDBJ databases">
        <authorList>
            <person name="Herpell B J."/>
        </authorList>
    </citation>
    <scope>NUCLEOTIDE SEQUENCE [LARGE SCALE GENOMIC DNA]</scope>
    <source>
        <strain evidence="3">Msb3</strain>
    </source>
</reference>
<dbReference type="RefSeq" id="WP_007177573.1">
    <property type="nucleotide sequence ID" value="NZ_LR699554.1"/>
</dbReference>
<evidence type="ECO:0000256" key="1">
    <source>
        <dbReference type="ARBA" id="ARBA00023002"/>
    </source>
</evidence>
<proteinExistence type="predicted"/>
<evidence type="ECO:0000313" key="3">
    <source>
        <dbReference type="Proteomes" id="UP000325811"/>
    </source>
</evidence>
<organism evidence="2 3">
    <name type="scientific">Paraburkholderia dioscoreae</name>
    <dbReference type="NCBI Taxonomy" id="2604047"/>
    <lineage>
        <taxon>Bacteria</taxon>
        <taxon>Pseudomonadati</taxon>
        <taxon>Pseudomonadota</taxon>
        <taxon>Betaproteobacteria</taxon>
        <taxon>Burkholderiales</taxon>
        <taxon>Burkholderiaceae</taxon>
        <taxon>Paraburkholderia</taxon>
    </lineage>
</organism>
<gene>
    <name evidence="2" type="ORF">PDMSB3_2002</name>
</gene>
<evidence type="ECO:0000313" key="2">
    <source>
        <dbReference type="EMBL" id="VVD33286.1"/>
    </source>
</evidence>
<keyword evidence="1" id="KW-0560">Oxidoreductase</keyword>
<dbReference type="EMBL" id="LR699554">
    <property type="protein sequence ID" value="VVD33286.1"/>
    <property type="molecule type" value="Genomic_DNA"/>
</dbReference>
<dbReference type="SUPFAM" id="SSF54292">
    <property type="entry name" value="2Fe-2S ferredoxin-like"/>
    <property type="match status" value="1"/>
</dbReference>
<accession>A0A5Q4ZMV6</accession>
<dbReference type="InterPro" id="IPR042204">
    <property type="entry name" value="2Fe-2S-bd_N"/>
</dbReference>
<dbReference type="InterPro" id="IPR036010">
    <property type="entry name" value="2Fe-2S_ferredoxin-like_sf"/>
</dbReference>
<sequence length="114" mass="12598">MFRISTKAVVPRERRTLSFVFENTTVRAFEGQTVAQALVAANSGRCRTTPVSGSARAPYCLMGVCFDCLVEIDGKQNQQSCLVPVREGMQVKVQRGERLLSPDGVSEWENVSED</sequence>
<evidence type="ECO:0008006" key="4">
    <source>
        <dbReference type="Google" id="ProtNLM"/>
    </source>
</evidence>
<dbReference type="GO" id="GO:0051536">
    <property type="term" value="F:iron-sulfur cluster binding"/>
    <property type="evidence" value="ECO:0007669"/>
    <property type="project" value="InterPro"/>
</dbReference>
<protein>
    <recommendedName>
        <fullName evidence="4">Opine oxidase subunit C</fullName>
    </recommendedName>
</protein>
<keyword evidence="3" id="KW-1185">Reference proteome</keyword>
<dbReference type="GO" id="GO:0016491">
    <property type="term" value="F:oxidoreductase activity"/>
    <property type="evidence" value="ECO:0007669"/>
    <property type="project" value="UniProtKB-KW"/>
</dbReference>
<dbReference type="Gene3D" id="3.10.20.440">
    <property type="entry name" value="2Fe-2S iron-sulphur cluster binding domain, sarcosine oxidase, alpha subunit, N-terminal domain"/>
    <property type="match status" value="1"/>
</dbReference>
<dbReference type="Proteomes" id="UP000325811">
    <property type="component" value="Chromosome II"/>
</dbReference>
<name>A0A5Q4ZMV6_9BURK</name>
<dbReference type="AlphaFoldDB" id="A0A5Q4ZMV6"/>